<dbReference type="NCBIfam" id="TIGR00421">
    <property type="entry name" value="ubiX_pad"/>
    <property type="match status" value="1"/>
</dbReference>
<reference evidence="9" key="1">
    <citation type="submission" date="2016-01" db="EMBL/GenBank/DDBJ databases">
        <authorList>
            <person name="Mcilroy J.S."/>
            <person name="Karst M S."/>
            <person name="Albertsen M."/>
        </authorList>
    </citation>
    <scope>NUCLEOTIDE SEQUENCE</scope>
    <source>
        <strain evidence="9">Cfx-K</strain>
    </source>
</reference>
<evidence type="ECO:0000256" key="6">
    <source>
        <dbReference type="ARBA" id="ARBA00060793"/>
    </source>
</evidence>
<dbReference type="AlphaFoldDB" id="A0A160T1G7"/>
<dbReference type="FunFam" id="3.40.50.1950:FF:000001">
    <property type="entry name" value="Flavin prenyltransferase UbiX"/>
    <property type="match status" value="1"/>
</dbReference>
<proteinExistence type="inferred from homology"/>
<evidence type="ECO:0000256" key="7">
    <source>
        <dbReference type="HAMAP-Rule" id="MF_01984"/>
    </source>
</evidence>
<dbReference type="SMR" id="A0A160T1G7"/>
<keyword evidence="2 7" id="KW-0285">Flavoprotein</keyword>
<comment type="catalytic activity">
    <reaction evidence="5 7">
        <text>dimethylallyl phosphate + FMNH2 = prenylated FMNH2 + phosphate</text>
        <dbReference type="Rhea" id="RHEA:37743"/>
        <dbReference type="ChEBI" id="CHEBI:43474"/>
        <dbReference type="ChEBI" id="CHEBI:57618"/>
        <dbReference type="ChEBI" id="CHEBI:87467"/>
        <dbReference type="ChEBI" id="CHEBI:88052"/>
        <dbReference type="EC" id="2.5.1.129"/>
    </reaction>
</comment>
<evidence type="ECO:0000313" key="10">
    <source>
        <dbReference type="Proteomes" id="UP000215027"/>
    </source>
</evidence>
<keyword evidence="9" id="KW-0456">Lyase</keyword>
<dbReference type="Pfam" id="PF02441">
    <property type="entry name" value="Flavoprotein"/>
    <property type="match status" value="1"/>
</dbReference>
<feature type="binding site" evidence="7">
    <location>
        <position position="169"/>
    </location>
    <ligand>
        <name>dimethylallyl phosphate</name>
        <dbReference type="ChEBI" id="CHEBI:88052"/>
    </ligand>
</feature>
<evidence type="ECO:0000256" key="2">
    <source>
        <dbReference type="ARBA" id="ARBA00022630"/>
    </source>
</evidence>
<evidence type="ECO:0000256" key="4">
    <source>
        <dbReference type="ARBA" id="ARBA00022679"/>
    </source>
</evidence>
<comment type="caution">
    <text evidence="7">Lacks conserved residue(s) required for the propagation of feature annotation.</text>
</comment>
<feature type="binding site" evidence="7">
    <location>
        <position position="37"/>
    </location>
    <ligand>
        <name>FMN</name>
        <dbReference type="ChEBI" id="CHEBI:58210"/>
    </ligand>
</feature>
<comment type="function">
    <text evidence="7">Flavin prenyltransferase that catalyzes the synthesis of the prenylated FMN cofactor (prenyl-FMN) for 4-hydroxy-3-polyprenylbenzoic acid decarboxylase UbiD. The prenyltransferase is metal-independent and links a dimethylallyl moiety from dimethylallyl monophosphate (DMAP) to the flavin N5 and C6 atoms of FMN.</text>
</comment>
<feature type="binding site" evidence="7">
    <location>
        <begin position="10"/>
        <end position="12"/>
    </location>
    <ligand>
        <name>FMN</name>
        <dbReference type="ChEBI" id="CHEBI:58210"/>
    </ligand>
</feature>
<organism evidence="9 10">
    <name type="scientific">Candidatus Promineifilum breve</name>
    <dbReference type="NCBI Taxonomy" id="1806508"/>
    <lineage>
        <taxon>Bacteria</taxon>
        <taxon>Bacillati</taxon>
        <taxon>Chloroflexota</taxon>
        <taxon>Ardenticatenia</taxon>
        <taxon>Candidatus Promineifilales</taxon>
        <taxon>Candidatus Promineifilaceae</taxon>
        <taxon>Candidatus Promineifilum</taxon>
    </lineage>
</organism>
<dbReference type="EC" id="2.5.1.129" evidence="7"/>
<evidence type="ECO:0000256" key="5">
    <source>
        <dbReference type="ARBA" id="ARBA00050612"/>
    </source>
</evidence>
<dbReference type="NCBIfam" id="NF004685">
    <property type="entry name" value="PRK06029.1"/>
    <property type="match status" value="1"/>
</dbReference>
<evidence type="ECO:0000256" key="1">
    <source>
        <dbReference type="ARBA" id="ARBA00022602"/>
    </source>
</evidence>
<feature type="binding site" evidence="7">
    <location>
        <position position="153"/>
    </location>
    <ligand>
        <name>dimethylallyl phosphate</name>
        <dbReference type="ChEBI" id="CHEBI:88052"/>
    </ligand>
</feature>
<accession>A0A160T1G7</accession>
<dbReference type="RefSeq" id="WP_095043300.1">
    <property type="nucleotide sequence ID" value="NZ_LN890655.1"/>
</dbReference>
<dbReference type="EMBL" id="LN890655">
    <property type="protein sequence ID" value="CUS03871.2"/>
    <property type="molecule type" value="Genomic_DNA"/>
</dbReference>
<dbReference type="InterPro" id="IPR004507">
    <property type="entry name" value="UbiX-like"/>
</dbReference>
<name>A0A160T1G7_9CHLR</name>
<dbReference type="Gene3D" id="3.40.50.1950">
    <property type="entry name" value="Flavin prenyltransferase-like"/>
    <property type="match status" value="1"/>
</dbReference>
<dbReference type="InterPro" id="IPR036551">
    <property type="entry name" value="Flavin_trans-like"/>
</dbReference>
<evidence type="ECO:0000259" key="8">
    <source>
        <dbReference type="Pfam" id="PF02441"/>
    </source>
</evidence>
<dbReference type="KEGG" id="pbf:CFX0092_A1993"/>
<feature type="binding site" evidence="7">
    <location>
        <begin position="88"/>
        <end position="91"/>
    </location>
    <ligand>
        <name>FMN</name>
        <dbReference type="ChEBI" id="CHEBI:58210"/>
    </ligand>
</feature>
<keyword evidence="1 7" id="KW-0637">Prenyltransferase</keyword>
<protein>
    <recommendedName>
        <fullName evidence="7">Flavin prenyltransferase UbiX</fullName>
        <ecNumber evidence="7">2.5.1.129</ecNumber>
    </recommendedName>
</protein>
<dbReference type="PANTHER" id="PTHR43374">
    <property type="entry name" value="FLAVIN PRENYLTRANSFERASE"/>
    <property type="match status" value="1"/>
</dbReference>
<sequence>MKKIIVGLSGASGVIYGIRLLEIIQALPDVESHLVMSTAAATTIPLETTYTPEEVRALATVDYRFKDIAAAISSGSFRTDGMIVLPCSMKTLSAIAYSYSDNLLTRAADVVLKERRKLILCPRETPLHLGHLRAMTLAAEMGAVIAPSMPAFYHRPQTVDDIVNQTVNRVLDLVDVTLPEDLFRRWQGGGRLRD</sequence>
<dbReference type="Proteomes" id="UP000215027">
    <property type="component" value="Chromosome I"/>
</dbReference>
<dbReference type="HAMAP" id="MF_01984">
    <property type="entry name" value="ubiX_pad"/>
    <property type="match status" value="1"/>
</dbReference>
<comment type="similarity">
    <text evidence="6 7">Belongs to the UbiX/PAD1 family.</text>
</comment>
<dbReference type="PANTHER" id="PTHR43374:SF1">
    <property type="entry name" value="FLAVIN PRENYLTRANSFERASE PAD1, MITOCHONDRIAL"/>
    <property type="match status" value="1"/>
</dbReference>
<dbReference type="InterPro" id="IPR003382">
    <property type="entry name" value="Flavoprotein"/>
</dbReference>
<keyword evidence="10" id="KW-1185">Reference proteome</keyword>
<keyword evidence="3 7" id="KW-0288">FMN</keyword>
<evidence type="ECO:0000256" key="3">
    <source>
        <dbReference type="ARBA" id="ARBA00022643"/>
    </source>
</evidence>
<dbReference type="SUPFAM" id="SSF52507">
    <property type="entry name" value="Homo-oligomeric flavin-containing Cys decarboxylases, HFCD"/>
    <property type="match status" value="1"/>
</dbReference>
<feature type="domain" description="Flavoprotein" evidence="8">
    <location>
        <begin position="2"/>
        <end position="173"/>
    </location>
</feature>
<dbReference type="OrthoDB" id="9781577at2"/>
<evidence type="ECO:0000313" key="9">
    <source>
        <dbReference type="EMBL" id="CUS03871.2"/>
    </source>
</evidence>
<gene>
    <name evidence="7 9" type="primary">ubiX</name>
    <name evidence="9" type="ORF">CFX0092_A1993</name>
</gene>
<feature type="binding site" evidence="7">
    <location>
        <position position="123"/>
    </location>
    <ligand>
        <name>FMN</name>
        <dbReference type="ChEBI" id="CHEBI:58210"/>
    </ligand>
</feature>
<dbReference type="GO" id="GO:0016831">
    <property type="term" value="F:carboxy-lyase activity"/>
    <property type="evidence" value="ECO:0007669"/>
    <property type="project" value="TreeGrafter"/>
</dbReference>
<keyword evidence="4 7" id="KW-0808">Transferase</keyword>
<dbReference type="GO" id="GO:0106141">
    <property type="term" value="F:flavin prenyltransferase activity"/>
    <property type="evidence" value="ECO:0007669"/>
    <property type="project" value="UniProtKB-EC"/>
</dbReference>